<accession>Q58GQ5</accession>
<reference evidence="1" key="1">
    <citation type="submission" date="2005-03" db="EMBL/GenBank/DDBJ databases">
        <title>Genetic Diversity of HIV-1 Subtypes Circulating in Northern Kenya.</title>
        <authorList>
            <person name="Khamadi S.A."/>
            <person name="Ochieng W."/>
            <person name="Lihana R.W."/>
            <person name="Kiptoo M.K."/>
            <person name="Kinyua J.G."/>
            <person name="Lagat N."/>
            <person name="Muriuki J."/>
            <person name="Mwangi J."/>
            <person name="Pelle R."/>
            <person name="Muigai A."/>
            <person name="Carter J."/>
            <person name="Yamada R."/>
            <person name="Mpoke S."/>
        </authorList>
    </citation>
    <scope>NUCLEOTIDE SEQUENCE</scope>
    <source>
        <strain evidence="1">MYDH044</strain>
    </source>
</reference>
<dbReference type="SUPFAM" id="SSF56502">
    <property type="entry name" value="gp120 core"/>
    <property type="match status" value="1"/>
</dbReference>
<keyword evidence="1" id="KW-0946">Virion</keyword>
<evidence type="ECO:0000313" key="1">
    <source>
        <dbReference type="EMBL" id="AAX55830.1"/>
    </source>
</evidence>
<proteinExistence type="predicted"/>
<dbReference type="GO" id="GO:0019031">
    <property type="term" value="C:viral envelope"/>
    <property type="evidence" value="ECO:0007669"/>
    <property type="project" value="UniProtKB-KW"/>
</dbReference>
<protein>
    <submittedName>
        <fullName evidence="1">Envelope glycoprotein</fullName>
    </submittedName>
</protein>
<organism evidence="1">
    <name type="scientific">Human immunodeficiency virus type 1</name>
    <name type="common">HIV-1</name>
    <dbReference type="NCBI Taxonomy" id="11676"/>
    <lineage>
        <taxon>Viruses</taxon>
        <taxon>Riboviria</taxon>
        <taxon>Pararnavirae</taxon>
        <taxon>Artverviricota</taxon>
        <taxon>Revtraviricetes</taxon>
        <taxon>Ortervirales</taxon>
        <taxon>Retroviridae</taxon>
        <taxon>Orthoretrovirinae</taxon>
        <taxon>Lentivirus</taxon>
        <taxon>Lentivirus humimdef1</taxon>
    </lineage>
</organism>
<dbReference type="Gene3D" id="2.170.40.20">
    <property type="entry name" value="Human immunodeficiency virus 1, Gp160, envelope glycoprotein"/>
    <property type="match status" value="1"/>
</dbReference>
<keyword evidence="1" id="KW-0261">Viral envelope protein</keyword>
<name>Q58GQ5_HV1</name>
<organismHost>
    <name type="scientific">Homo sapiens</name>
    <name type="common">Human</name>
    <dbReference type="NCBI Taxonomy" id="9606"/>
</organismHost>
<dbReference type="EMBL" id="AY952793">
    <property type="protein sequence ID" value="AAX55830.1"/>
    <property type="molecule type" value="Genomic_DNA"/>
</dbReference>
<feature type="non-terminal residue" evidence="1">
    <location>
        <position position="1"/>
    </location>
</feature>
<feature type="non-terminal residue" evidence="1">
    <location>
        <position position="79"/>
    </location>
</feature>
<sequence length="79" mass="8625">IKPVVSTQLLLNGTSSRRRGGNYGLENLTNNAKTIIVQLKKPSRNSLLQMQPSHFNAESNKLYECGRGSAGNVCPSLPR</sequence>
<dbReference type="InterPro" id="IPR036377">
    <property type="entry name" value="Gp120_core_sf"/>
</dbReference>
<gene>
    <name evidence="1" type="primary">env</name>
</gene>